<sequence length="131" mass="13801">MRIVLLLSLFTLAKGNYRVGVGGFAASVSASSTSRNDNSVNANKSRNTYFLSARGGAAALNPFPEGYNPFGYNLTALGKTFLEFDGSLDSDVGRFLSTLKGGKRITRSRAMAGDCAGIEEGAEYADISKIG</sequence>
<keyword evidence="1" id="KW-0732">Signal</keyword>
<gene>
    <name evidence="2" type="ORF">ACHAWU_004819</name>
</gene>
<accession>A0ABD3M882</accession>
<protein>
    <submittedName>
        <fullName evidence="2">Uncharacterized protein</fullName>
    </submittedName>
</protein>
<evidence type="ECO:0000313" key="3">
    <source>
        <dbReference type="Proteomes" id="UP001530293"/>
    </source>
</evidence>
<reference evidence="2 3" key="1">
    <citation type="submission" date="2024-10" db="EMBL/GenBank/DDBJ databases">
        <title>Updated reference genomes for cyclostephanoid diatoms.</title>
        <authorList>
            <person name="Roberts W.R."/>
            <person name="Alverson A.J."/>
        </authorList>
    </citation>
    <scope>NUCLEOTIDE SEQUENCE [LARGE SCALE GENOMIC DNA]</scope>
    <source>
        <strain evidence="2 3">AJA232-27</strain>
    </source>
</reference>
<organism evidence="2 3">
    <name type="scientific">Discostella pseudostelligera</name>
    <dbReference type="NCBI Taxonomy" id="259834"/>
    <lineage>
        <taxon>Eukaryota</taxon>
        <taxon>Sar</taxon>
        <taxon>Stramenopiles</taxon>
        <taxon>Ochrophyta</taxon>
        <taxon>Bacillariophyta</taxon>
        <taxon>Coscinodiscophyceae</taxon>
        <taxon>Thalassiosirophycidae</taxon>
        <taxon>Stephanodiscales</taxon>
        <taxon>Stephanodiscaceae</taxon>
        <taxon>Discostella</taxon>
    </lineage>
</organism>
<dbReference type="Proteomes" id="UP001530293">
    <property type="component" value="Unassembled WGS sequence"/>
</dbReference>
<dbReference type="AlphaFoldDB" id="A0ABD3M882"/>
<feature type="chain" id="PRO_5044766697" evidence="1">
    <location>
        <begin position="16"/>
        <end position="131"/>
    </location>
</feature>
<dbReference type="EMBL" id="JALLBG020000237">
    <property type="protein sequence ID" value="KAL3758181.1"/>
    <property type="molecule type" value="Genomic_DNA"/>
</dbReference>
<feature type="signal peptide" evidence="1">
    <location>
        <begin position="1"/>
        <end position="15"/>
    </location>
</feature>
<name>A0ABD3M882_9STRA</name>
<evidence type="ECO:0000256" key="1">
    <source>
        <dbReference type="SAM" id="SignalP"/>
    </source>
</evidence>
<keyword evidence="3" id="KW-1185">Reference proteome</keyword>
<evidence type="ECO:0000313" key="2">
    <source>
        <dbReference type="EMBL" id="KAL3758181.1"/>
    </source>
</evidence>
<comment type="caution">
    <text evidence="2">The sequence shown here is derived from an EMBL/GenBank/DDBJ whole genome shotgun (WGS) entry which is preliminary data.</text>
</comment>
<proteinExistence type="predicted"/>